<evidence type="ECO:0000259" key="1">
    <source>
        <dbReference type="Pfam" id="PF01738"/>
    </source>
</evidence>
<comment type="caution">
    <text evidence="2">The sequence shown here is derived from an EMBL/GenBank/DDBJ whole genome shotgun (WGS) entry which is preliminary data.</text>
</comment>
<dbReference type="InterPro" id="IPR002925">
    <property type="entry name" value="Dienelactn_hydro"/>
</dbReference>
<dbReference type="AlphaFoldDB" id="A0A0G2JBP7"/>
<reference evidence="3" key="1">
    <citation type="journal article" date="2015" name="PLoS Genet.">
        <title>The dynamic genome and transcriptome of the human fungal pathogen Blastomyces and close relative Emmonsia.</title>
        <authorList>
            <person name="Munoz J.F."/>
            <person name="Gauthier G.M."/>
            <person name="Desjardins C.A."/>
            <person name="Gallo J.E."/>
            <person name="Holder J."/>
            <person name="Sullivan T.D."/>
            <person name="Marty A.J."/>
            <person name="Carmen J.C."/>
            <person name="Chen Z."/>
            <person name="Ding L."/>
            <person name="Gujja S."/>
            <person name="Magrini V."/>
            <person name="Misas E."/>
            <person name="Mitreva M."/>
            <person name="Priest M."/>
            <person name="Saif S."/>
            <person name="Whiston E.A."/>
            <person name="Young S."/>
            <person name="Zeng Q."/>
            <person name="Goldman W.E."/>
            <person name="Mardis E.R."/>
            <person name="Taylor J.W."/>
            <person name="McEwen J.G."/>
            <person name="Clay O.K."/>
            <person name="Klein B.S."/>
            <person name="Cuomo C.A."/>
        </authorList>
    </citation>
    <scope>NUCLEOTIDE SEQUENCE [LARGE SCALE GENOMIC DNA]</scope>
    <source>
        <strain evidence="3">UAMH 3008</strain>
    </source>
</reference>
<name>A0A0G2JBP7_9EURO</name>
<gene>
    <name evidence="2" type="ORF">EMCG_06480</name>
</gene>
<dbReference type="Proteomes" id="UP000034164">
    <property type="component" value="Unassembled WGS sequence"/>
</dbReference>
<sequence length="248" mass="27842">MSASSCCVKGFEWDGAPTGRVGKLGKNDVYIAGDNPDVAVMIVHDLFGWTFPNLRILADHYAREANVTVYLPDFFGGLVLSFENIIADRFDLLDLPNLMKKNSREIREPEIFECARALRQTHKKVGAIGFCYGGWAVFRLGAKEHQPPLVDCISTGHPTFLTKKDIDEVAVPVQVLAPETDHMYTPELKTYTFETIQKLGLPLDYQYFPGVEHGCLIRGDARHQGEREAMARAKNAAVDWFKQCLFDS</sequence>
<protein>
    <submittedName>
        <fullName evidence="2">Esterase/lipase</fullName>
    </submittedName>
</protein>
<dbReference type="Gene3D" id="3.40.50.1820">
    <property type="entry name" value="alpha/beta hydrolase"/>
    <property type="match status" value="1"/>
</dbReference>
<dbReference type="GO" id="GO:0016787">
    <property type="term" value="F:hydrolase activity"/>
    <property type="evidence" value="ECO:0007669"/>
    <property type="project" value="InterPro"/>
</dbReference>
<accession>A0A0G2JBP7</accession>
<organism evidence="2 3">
    <name type="scientific">[Emmonsia] crescens</name>
    <dbReference type="NCBI Taxonomy" id="73230"/>
    <lineage>
        <taxon>Eukaryota</taxon>
        <taxon>Fungi</taxon>
        <taxon>Dikarya</taxon>
        <taxon>Ascomycota</taxon>
        <taxon>Pezizomycotina</taxon>
        <taxon>Eurotiomycetes</taxon>
        <taxon>Eurotiomycetidae</taxon>
        <taxon>Onygenales</taxon>
        <taxon>Ajellomycetaceae</taxon>
        <taxon>Emergomyces</taxon>
    </lineage>
</organism>
<dbReference type="EMBL" id="LCZI01000181">
    <property type="protein sequence ID" value="KKZ67851.1"/>
    <property type="molecule type" value="Genomic_DNA"/>
</dbReference>
<evidence type="ECO:0000313" key="3">
    <source>
        <dbReference type="Proteomes" id="UP000034164"/>
    </source>
</evidence>
<dbReference type="PANTHER" id="PTHR17630">
    <property type="entry name" value="DIENELACTONE HYDROLASE"/>
    <property type="match status" value="1"/>
</dbReference>
<dbReference type="SUPFAM" id="SSF53474">
    <property type="entry name" value="alpha/beta-Hydrolases"/>
    <property type="match status" value="1"/>
</dbReference>
<dbReference type="VEuPathDB" id="FungiDB:EMCG_06480"/>
<evidence type="ECO:0000313" key="2">
    <source>
        <dbReference type="EMBL" id="KKZ67851.1"/>
    </source>
</evidence>
<dbReference type="InterPro" id="IPR029058">
    <property type="entry name" value="AB_hydrolase_fold"/>
</dbReference>
<proteinExistence type="predicted"/>
<dbReference type="PANTHER" id="PTHR17630:SF55">
    <property type="entry name" value="DIENELACTONE HYDROLASE FAMILY PROTEIN (AFU_ORTHOLOGUE AFUA_1G01900)"/>
    <property type="match status" value="1"/>
</dbReference>
<dbReference type="Pfam" id="PF01738">
    <property type="entry name" value="DLH"/>
    <property type="match status" value="1"/>
</dbReference>
<feature type="domain" description="Dienelactone hydrolase" evidence="1">
    <location>
        <begin position="36"/>
        <end position="244"/>
    </location>
</feature>
<dbReference type="OrthoDB" id="10019231at2759"/>